<reference evidence="7" key="1">
    <citation type="journal article" date="2021" name="PeerJ">
        <title>Extensive microbial diversity within the chicken gut microbiome revealed by metagenomics and culture.</title>
        <authorList>
            <person name="Gilroy R."/>
            <person name="Ravi A."/>
            <person name="Getino M."/>
            <person name="Pursley I."/>
            <person name="Horton D.L."/>
            <person name="Alikhan N.F."/>
            <person name="Baker D."/>
            <person name="Gharbi K."/>
            <person name="Hall N."/>
            <person name="Watson M."/>
            <person name="Adriaenssens E.M."/>
            <person name="Foster-Nyarko E."/>
            <person name="Jarju S."/>
            <person name="Secka A."/>
            <person name="Antonio M."/>
            <person name="Oren A."/>
            <person name="Chaudhuri R.R."/>
            <person name="La Ragione R."/>
            <person name="Hildebrand F."/>
            <person name="Pallen M.J."/>
        </authorList>
    </citation>
    <scope>NUCLEOTIDE SEQUENCE</scope>
    <source>
        <strain evidence="7">ChiW4-1371</strain>
    </source>
</reference>
<dbReference type="GO" id="GO:0004325">
    <property type="term" value="F:ferrochelatase activity"/>
    <property type="evidence" value="ECO:0007669"/>
    <property type="project" value="InterPro"/>
</dbReference>
<dbReference type="InterPro" id="IPR036291">
    <property type="entry name" value="NAD(P)-bd_dom_sf"/>
</dbReference>
<evidence type="ECO:0000256" key="5">
    <source>
        <dbReference type="ARBA" id="ARBA00023244"/>
    </source>
</evidence>
<comment type="caution">
    <text evidence="7">The sequence shown here is derived from an EMBL/GenBank/DDBJ whole genome shotgun (WGS) entry which is preliminary data.</text>
</comment>
<keyword evidence="4" id="KW-0520">NAD</keyword>
<evidence type="ECO:0000256" key="2">
    <source>
        <dbReference type="ARBA" id="ARBA00012400"/>
    </source>
</evidence>
<protein>
    <recommendedName>
        <fullName evidence="2">precorrin-2 dehydrogenase</fullName>
        <ecNumber evidence="2">1.3.1.76</ecNumber>
    </recommendedName>
</protein>
<dbReference type="SUPFAM" id="SSF51735">
    <property type="entry name" value="NAD(P)-binding Rossmann-fold domains"/>
    <property type="match status" value="1"/>
</dbReference>
<dbReference type="Gene3D" id="3.40.50.720">
    <property type="entry name" value="NAD(P)-binding Rossmann-like Domain"/>
    <property type="match status" value="1"/>
</dbReference>
<comment type="catalytic activity">
    <reaction evidence="6">
        <text>precorrin-2 + NAD(+) = sirohydrochlorin + NADH + 2 H(+)</text>
        <dbReference type="Rhea" id="RHEA:15613"/>
        <dbReference type="ChEBI" id="CHEBI:15378"/>
        <dbReference type="ChEBI" id="CHEBI:57540"/>
        <dbReference type="ChEBI" id="CHEBI:57945"/>
        <dbReference type="ChEBI" id="CHEBI:58351"/>
        <dbReference type="ChEBI" id="CHEBI:58827"/>
        <dbReference type="EC" id="1.3.1.76"/>
    </reaction>
</comment>
<dbReference type="PANTHER" id="PTHR35330:SF1">
    <property type="entry name" value="SIROHEME BIOSYNTHESIS PROTEIN MET8"/>
    <property type="match status" value="1"/>
</dbReference>
<dbReference type="Pfam" id="PF13241">
    <property type="entry name" value="NAD_binding_7"/>
    <property type="match status" value="1"/>
</dbReference>
<dbReference type="PANTHER" id="PTHR35330">
    <property type="entry name" value="SIROHEME BIOSYNTHESIS PROTEIN MET8"/>
    <property type="match status" value="1"/>
</dbReference>
<keyword evidence="5" id="KW-0627">Porphyrin biosynthesis</keyword>
<dbReference type="InterPro" id="IPR028161">
    <property type="entry name" value="Met8-like"/>
</dbReference>
<evidence type="ECO:0000313" key="7">
    <source>
        <dbReference type="EMBL" id="HIZ90453.1"/>
    </source>
</evidence>
<gene>
    <name evidence="7" type="ORF">H9804_10955</name>
</gene>
<reference evidence="7" key="2">
    <citation type="submission" date="2021-04" db="EMBL/GenBank/DDBJ databases">
        <authorList>
            <person name="Gilroy R."/>
        </authorList>
    </citation>
    <scope>NUCLEOTIDE SEQUENCE</scope>
    <source>
        <strain evidence="7">ChiW4-1371</strain>
    </source>
</reference>
<dbReference type="GO" id="GO:0019354">
    <property type="term" value="P:siroheme biosynthetic process"/>
    <property type="evidence" value="ECO:0007669"/>
    <property type="project" value="InterPro"/>
</dbReference>
<name>A0A9D2GUU2_9BACT</name>
<dbReference type="InterPro" id="IPR006367">
    <property type="entry name" value="Sirohaem_synthase_N"/>
</dbReference>
<organism evidence="7 8">
    <name type="scientific">Candidatus Mucispirillum faecigallinarum</name>
    <dbReference type="NCBI Taxonomy" id="2838699"/>
    <lineage>
        <taxon>Bacteria</taxon>
        <taxon>Pseudomonadati</taxon>
        <taxon>Deferribacterota</taxon>
        <taxon>Deferribacteres</taxon>
        <taxon>Deferribacterales</taxon>
        <taxon>Mucispirillaceae</taxon>
        <taxon>Mucispirillum</taxon>
    </lineage>
</organism>
<sequence length="143" mass="16075">MAYFPVFINIENFKVVIVGAGKIAARRINMLKNFGADITVITKEVKSEISNVNIIIKEFNKEDIKNCDMVIAATDNQEVNKNVIETAKNAGIKYYNNAADKSDNNFYFPAVIENNDIICGLISKEGINHKNAKDYAEKLRKIL</sequence>
<dbReference type="AlphaFoldDB" id="A0A9D2GUU2"/>
<proteinExistence type="predicted"/>
<evidence type="ECO:0000256" key="6">
    <source>
        <dbReference type="ARBA" id="ARBA00047561"/>
    </source>
</evidence>
<evidence type="ECO:0000256" key="1">
    <source>
        <dbReference type="ARBA" id="ARBA00005010"/>
    </source>
</evidence>
<dbReference type="NCBIfam" id="TIGR01470">
    <property type="entry name" value="cysG_Nterm"/>
    <property type="match status" value="1"/>
</dbReference>
<evidence type="ECO:0000313" key="8">
    <source>
        <dbReference type="Proteomes" id="UP000824176"/>
    </source>
</evidence>
<evidence type="ECO:0000256" key="3">
    <source>
        <dbReference type="ARBA" id="ARBA00023002"/>
    </source>
</evidence>
<keyword evidence="3" id="KW-0560">Oxidoreductase</keyword>
<dbReference type="EC" id="1.3.1.76" evidence="2"/>
<dbReference type="EMBL" id="DXAQ01000163">
    <property type="protein sequence ID" value="HIZ90453.1"/>
    <property type="molecule type" value="Genomic_DNA"/>
</dbReference>
<evidence type="ECO:0000256" key="4">
    <source>
        <dbReference type="ARBA" id="ARBA00023027"/>
    </source>
</evidence>
<dbReference type="GO" id="GO:0043115">
    <property type="term" value="F:precorrin-2 dehydrogenase activity"/>
    <property type="evidence" value="ECO:0007669"/>
    <property type="project" value="UniProtKB-EC"/>
</dbReference>
<comment type="pathway">
    <text evidence="1">Porphyrin-containing compound metabolism; siroheme biosynthesis; sirohydrochlorin from precorrin-2: step 1/1.</text>
</comment>
<accession>A0A9D2GUU2</accession>
<dbReference type="Proteomes" id="UP000824176">
    <property type="component" value="Unassembled WGS sequence"/>
</dbReference>